<keyword evidence="6 8" id="KW-0324">Glycolysis</keyword>
<evidence type="ECO:0000256" key="1">
    <source>
        <dbReference type="ARBA" id="ARBA00000148"/>
    </source>
</evidence>
<keyword evidence="11" id="KW-1185">Reference proteome</keyword>
<keyword evidence="7 8" id="KW-0413">Isomerase</keyword>
<organism evidence="10 11">
    <name type="scientific">Ahrensia kielensis</name>
    <dbReference type="NCBI Taxonomy" id="76980"/>
    <lineage>
        <taxon>Bacteria</taxon>
        <taxon>Pseudomonadati</taxon>
        <taxon>Pseudomonadota</taxon>
        <taxon>Alphaproteobacteria</taxon>
        <taxon>Hyphomicrobiales</taxon>
        <taxon>Ahrensiaceae</taxon>
        <taxon>Ahrensia</taxon>
    </lineage>
</organism>
<evidence type="ECO:0000313" key="11">
    <source>
        <dbReference type="Proteomes" id="UP001477870"/>
    </source>
</evidence>
<comment type="pathway">
    <text evidence="2">Carbohydrate metabolism; erythritol degradation.</text>
</comment>
<dbReference type="PROSITE" id="PS51440">
    <property type="entry name" value="TIM_2"/>
    <property type="match status" value="1"/>
</dbReference>
<name>A0ABU9T539_9HYPH</name>
<dbReference type="InterPro" id="IPR035990">
    <property type="entry name" value="TIM_sf"/>
</dbReference>
<dbReference type="Gene3D" id="3.20.20.70">
    <property type="entry name" value="Aldolase class I"/>
    <property type="match status" value="1"/>
</dbReference>
<dbReference type="GO" id="GO:0004807">
    <property type="term" value="F:triose-phosphate isomerase activity"/>
    <property type="evidence" value="ECO:0007669"/>
    <property type="project" value="UniProtKB-EC"/>
</dbReference>
<comment type="subcellular location">
    <subcellularLocation>
        <location evidence="8 9">Cytoplasm</location>
    </subcellularLocation>
</comment>
<reference evidence="10 11" key="1">
    <citation type="submission" date="2024-03" db="EMBL/GenBank/DDBJ databases">
        <title>Community enrichment and isolation of bacterial strains for fucoidan degradation.</title>
        <authorList>
            <person name="Sichert A."/>
        </authorList>
    </citation>
    <scope>NUCLEOTIDE SEQUENCE [LARGE SCALE GENOMIC DNA]</scope>
    <source>
        <strain evidence="10 11">AS62</strain>
    </source>
</reference>
<feature type="active site" description="Electrophile" evidence="8">
    <location>
        <position position="98"/>
    </location>
</feature>
<evidence type="ECO:0000256" key="9">
    <source>
        <dbReference type="RuleBase" id="RU363013"/>
    </source>
</evidence>
<comment type="catalytic activity">
    <reaction evidence="1">
        <text>L-erythrulose 1-phosphate = D-erythrulose 4-phosphate</text>
        <dbReference type="Rhea" id="RHEA:49588"/>
        <dbReference type="ChEBI" id="CHEBI:58002"/>
        <dbReference type="ChEBI" id="CHEBI:90796"/>
        <dbReference type="EC" id="5.3.1.33"/>
    </reaction>
</comment>
<dbReference type="EMBL" id="JBBMQO010000002">
    <property type="protein sequence ID" value="MEM5500864.1"/>
    <property type="molecule type" value="Genomic_DNA"/>
</dbReference>
<keyword evidence="5 8" id="KW-0963">Cytoplasm</keyword>
<dbReference type="PROSITE" id="PS00171">
    <property type="entry name" value="TIM_1"/>
    <property type="match status" value="1"/>
</dbReference>
<evidence type="ECO:0000256" key="4">
    <source>
        <dbReference type="ARBA" id="ARBA00022432"/>
    </source>
</evidence>
<evidence type="ECO:0000256" key="5">
    <source>
        <dbReference type="ARBA" id="ARBA00022490"/>
    </source>
</evidence>
<feature type="binding site" evidence="8">
    <location>
        <position position="174"/>
    </location>
    <ligand>
        <name>substrate</name>
    </ligand>
</feature>
<comment type="pathway">
    <text evidence="8 9">Carbohydrate degradation; glycolysis; D-glyceraldehyde 3-phosphate from glycerone phosphate: step 1/1.</text>
</comment>
<dbReference type="NCBIfam" id="TIGR00419">
    <property type="entry name" value="tim"/>
    <property type="match status" value="1"/>
</dbReference>
<evidence type="ECO:0000256" key="8">
    <source>
        <dbReference type="HAMAP-Rule" id="MF_00147"/>
    </source>
</evidence>
<evidence type="ECO:0000256" key="2">
    <source>
        <dbReference type="ARBA" id="ARBA00004939"/>
    </source>
</evidence>
<dbReference type="InterPro" id="IPR000652">
    <property type="entry name" value="Triosephosphate_isomerase"/>
</dbReference>
<comment type="subunit">
    <text evidence="8 9">Homodimer.</text>
</comment>
<evidence type="ECO:0000256" key="7">
    <source>
        <dbReference type="ARBA" id="ARBA00023235"/>
    </source>
</evidence>
<feature type="binding site" evidence="8">
    <location>
        <position position="213"/>
    </location>
    <ligand>
        <name>substrate</name>
    </ligand>
</feature>
<dbReference type="HAMAP" id="MF_00147_B">
    <property type="entry name" value="TIM_B"/>
    <property type="match status" value="1"/>
</dbReference>
<evidence type="ECO:0000313" key="10">
    <source>
        <dbReference type="EMBL" id="MEM5500864.1"/>
    </source>
</evidence>
<dbReference type="Pfam" id="PF00121">
    <property type="entry name" value="TIM"/>
    <property type="match status" value="1"/>
</dbReference>
<evidence type="ECO:0000256" key="3">
    <source>
        <dbReference type="ARBA" id="ARBA00007422"/>
    </source>
</evidence>
<dbReference type="PANTHER" id="PTHR21139:SF42">
    <property type="entry name" value="TRIOSEPHOSPHATE ISOMERASE"/>
    <property type="match status" value="1"/>
</dbReference>
<dbReference type="SUPFAM" id="SSF51351">
    <property type="entry name" value="Triosephosphate isomerase (TIM)"/>
    <property type="match status" value="1"/>
</dbReference>
<comment type="catalytic activity">
    <reaction evidence="8 9">
        <text>D-glyceraldehyde 3-phosphate = dihydroxyacetone phosphate</text>
        <dbReference type="Rhea" id="RHEA:18585"/>
        <dbReference type="ChEBI" id="CHEBI:57642"/>
        <dbReference type="ChEBI" id="CHEBI:59776"/>
        <dbReference type="EC" id="5.3.1.1"/>
    </reaction>
</comment>
<protein>
    <recommendedName>
        <fullName evidence="8 9">Triosephosphate isomerase</fullName>
        <shortName evidence="8">TIM</shortName>
        <shortName evidence="8">TPI</shortName>
        <ecNumber evidence="8 9">5.3.1.1</ecNumber>
    </recommendedName>
    <alternativeName>
        <fullName evidence="8">Triose-phosphate isomerase</fullName>
    </alternativeName>
</protein>
<evidence type="ECO:0000256" key="6">
    <source>
        <dbReference type="ARBA" id="ARBA00023152"/>
    </source>
</evidence>
<dbReference type="PANTHER" id="PTHR21139">
    <property type="entry name" value="TRIOSEPHOSPHATE ISOMERASE"/>
    <property type="match status" value="1"/>
</dbReference>
<feature type="active site" description="Proton acceptor" evidence="8">
    <location>
        <position position="168"/>
    </location>
</feature>
<gene>
    <name evidence="8 10" type="primary">tpiA</name>
    <name evidence="10" type="ORF">WNY59_04600</name>
</gene>
<dbReference type="InterPro" id="IPR013785">
    <property type="entry name" value="Aldolase_TIM"/>
</dbReference>
<dbReference type="InterPro" id="IPR022896">
    <property type="entry name" value="TrioseP_Isoase_bac/euk"/>
</dbReference>
<dbReference type="InterPro" id="IPR020861">
    <property type="entry name" value="Triosephosphate_isomerase_AS"/>
</dbReference>
<comment type="similarity">
    <text evidence="3 8 9">Belongs to the triosephosphate isomerase family.</text>
</comment>
<accession>A0ABU9T539</accession>
<feature type="binding site" evidence="8">
    <location>
        <begin position="234"/>
        <end position="235"/>
    </location>
    <ligand>
        <name>substrate</name>
    </ligand>
</feature>
<feature type="binding site" evidence="8">
    <location>
        <begin position="12"/>
        <end position="14"/>
    </location>
    <ligand>
        <name>substrate</name>
    </ligand>
</feature>
<sequence length="253" mass="27011">MATTPKPLIAGNWKMNGVTSGLTALRTIAEGVSKHTDKLDGLICLPATMLERGTRLCNGTSLLLGGQDCHFEQSGAHTGDISADMLKDAGASHVILGHSERRADHDETNTDVLKKSLAAYETGISAIICVGETRQEREEGRAMEIVSTQLEGSMSKDANSQNTIIAYEPVWAIGTGLVPSNHDIEDMHAHIRQKLSERYGVEGENMRILYGGSLKPSNAAEILRTKNVNGGLIGGASLKSDDFLAICEAVPNS</sequence>
<dbReference type="CDD" id="cd00311">
    <property type="entry name" value="TIM"/>
    <property type="match status" value="1"/>
</dbReference>
<dbReference type="Proteomes" id="UP001477870">
    <property type="component" value="Unassembled WGS sequence"/>
</dbReference>
<keyword evidence="4 8" id="KW-0312">Gluconeogenesis</keyword>
<comment type="caution">
    <text evidence="10">The sequence shown here is derived from an EMBL/GenBank/DDBJ whole genome shotgun (WGS) entry which is preliminary data.</text>
</comment>
<dbReference type="EC" id="5.3.1.1" evidence="8 9"/>
<comment type="pathway">
    <text evidence="8 9">Carbohydrate biosynthesis; gluconeogenesis.</text>
</comment>
<proteinExistence type="inferred from homology"/>
<dbReference type="RefSeq" id="WP_342847223.1">
    <property type="nucleotide sequence ID" value="NZ_JBBMQO010000002.1"/>
</dbReference>
<comment type="function">
    <text evidence="8">Involved in the gluconeogenesis. Catalyzes stereospecifically the conversion of dihydroxyacetone phosphate (DHAP) to D-glyceraldehyde-3-phosphate (G3P).</text>
</comment>